<gene>
    <name evidence="1" type="ORF">NPIL_510461</name>
</gene>
<name>A0A8X6QDW3_NEPPI</name>
<evidence type="ECO:0000313" key="2">
    <source>
        <dbReference type="Proteomes" id="UP000887013"/>
    </source>
</evidence>
<reference evidence="1" key="1">
    <citation type="submission" date="2020-08" db="EMBL/GenBank/DDBJ databases">
        <title>Multicomponent nature underlies the extraordinary mechanical properties of spider dragline silk.</title>
        <authorList>
            <person name="Kono N."/>
            <person name="Nakamura H."/>
            <person name="Mori M."/>
            <person name="Yoshida Y."/>
            <person name="Ohtoshi R."/>
            <person name="Malay A.D."/>
            <person name="Moran D.A.P."/>
            <person name="Tomita M."/>
            <person name="Numata K."/>
            <person name="Arakawa K."/>
        </authorList>
    </citation>
    <scope>NUCLEOTIDE SEQUENCE</scope>
</reference>
<dbReference type="Proteomes" id="UP000887013">
    <property type="component" value="Unassembled WGS sequence"/>
</dbReference>
<evidence type="ECO:0000313" key="1">
    <source>
        <dbReference type="EMBL" id="GFU13253.1"/>
    </source>
</evidence>
<keyword evidence="2" id="KW-1185">Reference proteome</keyword>
<proteinExistence type="predicted"/>
<dbReference type="AlphaFoldDB" id="A0A8X6QDW3"/>
<comment type="caution">
    <text evidence="1">The sequence shown here is derived from an EMBL/GenBank/DDBJ whole genome shotgun (WGS) entry which is preliminary data.</text>
</comment>
<protein>
    <submittedName>
        <fullName evidence="1">Uncharacterized protein</fullName>
    </submittedName>
</protein>
<dbReference type="EMBL" id="BMAW01029693">
    <property type="protein sequence ID" value="GFU13253.1"/>
    <property type="molecule type" value="Genomic_DNA"/>
</dbReference>
<accession>A0A8X6QDW3</accession>
<organism evidence="1 2">
    <name type="scientific">Nephila pilipes</name>
    <name type="common">Giant wood spider</name>
    <name type="synonym">Nephila maculata</name>
    <dbReference type="NCBI Taxonomy" id="299642"/>
    <lineage>
        <taxon>Eukaryota</taxon>
        <taxon>Metazoa</taxon>
        <taxon>Ecdysozoa</taxon>
        <taxon>Arthropoda</taxon>
        <taxon>Chelicerata</taxon>
        <taxon>Arachnida</taxon>
        <taxon>Araneae</taxon>
        <taxon>Araneomorphae</taxon>
        <taxon>Entelegynae</taxon>
        <taxon>Araneoidea</taxon>
        <taxon>Nephilidae</taxon>
        <taxon>Nephila</taxon>
    </lineage>
</organism>
<sequence>MFHLGCPFAFADANGAANSNLIPPQAKTRFGVILRGRKANWVPLAMRRQIQCRFKCRQSSLFSTTDLEWTRSHGAIFCGVSTVIPLSHDFVVRIRKASLLLRKQDLSPAFVTNLFKSERNNVFVSKAYLGSFNGEHFLLVLSLAHPIDVMSAGRKKGAEKGSHISGYLGAQIATSEEEKKAPAADSIRRT</sequence>